<evidence type="ECO:0000313" key="1">
    <source>
        <dbReference type="EMBL" id="ORY53896.1"/>
    </source>
</evidence>
<dbReference type="EMBL" id="MCGO01000001">
    <property type="protein sequence ID" value="ORY53896.1"/>
    <property type="molecule type" value="Genomic_DNA"/>
</dbReference>
<dbReference type="Proteomes" id="UP000193642">
    <property type="component" value="Unassembled WGS sequence"/>
</dbReference>
<sequence>MQCFGGAKEALDDLFMRGRMRAGHVVSGGGGGVGDGIPAQFRHVEEGRGKVEGERSVREEWYDNGMVLKE</sequence>
<organism evidence="1 2">
    <name type="scientific">Rhizoclosmatium globosum</name>
    <dbReference type="NCBI Taxonomy" id="329046"/>
    <lineage>
        <taxon>Eukaryota</taxon>
        <taxon>Fungi</taxon>
        <taxon>Fungi incertae sedis</taxon>
        <taxon>Chytridiomycota</taxon>
        <taxon>Chytridiomycota incertae sedis</taxon>
        <taxon>Chytridiomycetes</taxon>
        <taxon>Chytridiales</taxon>
        <taxon>Chytriomycetaceae</taxon>
        <taxon>Rhizoclosmatium</taxon>
    </lineage>
</organism>
<accession>A0A1Y2D451</accession>
<reference evidence="1 2" key="1">
    <citation type="submission" date="2016-07" db="EMBL/GenBank/DDBJ databases">
        <title>Pervasive Adenine N6-methylation of Active Genes in Fungi.</title>
        <authorList>
            <consortium name="DOE Joint Genome Institute"/>
            <person name="Mondo S.J."/>
            <person name="Dannebaum R.O."/>
            <person name="Kuo R.C."/>
            <person name="Labutti K."/>
            <person name="Haridas S."/>
            <person name="Kuo A."/>
            <person name="Salamov A."/>
            <person name="Ahrendt S.R."/>
            <person name="Lipzen A."/>
            <person name="Sullivan W."/>
            <person name="Andreopoulos W.B."/>
            <person name="Clum A."/>
            <person name="Lindquist E."/>
            <person name="Daum C."/>
            <person name="Ramamoorthy G.K."/>
            <person name="Gryganskyi A."/>
            <person name="Culley D."/>
            <person name="Magnuson J.K."/>
            <person name="James T.Y."/>
            <person name="O'Malley M.A."/>
            <person name="Stajich J.E."/>
            <person name="Spatafora J.W."/>
            <person name="Visel A."/>
            <person name="Grigoriev I.V."/>
        </authorList>
    </citation>
    <scope>NUCLEOTIDE SEQUENCE [LARGE SCALE GENOMIC DNA]</scope>
    <source>
        <strain evidence="1 2">JEL800</strain>
    </source>
</reference>
<dbReference type="AlphaFoldDB" id="A0A1Y2D451"/>
<evidence type="ECO:0000313" key="2">
    <source>
        <dbReference type="Proteomes" id="UP000193642"/>
    </source>
</evidence>
<name>A0A1Y2D451_9FUNG</name>
<protein>
    <submittedName>
        <fullName evidence="1">Uncharacterized protein</fullName>
    </submittedName>
</protein>
<keyword evidence="2" id="KW-1185">Reference proteome</keyword>
<comment type="caution">
    <text evidence="1">The sequence shown here is derived from an EMBL/GenBank/DDBJ whole genome shotgun (WGS) entry which is preliminary data.</text>
</comment>
<proteinExistence type="predicted"/>
<gene>
    <name evidence="1" type="ORF">BCR33DRAFT_711239</name>
</gene>